<dbReference type="Gene3D" id="1.25.40.10">
    <property type="entry name" value="Tetratricopeptide repeat domain"/>
    <property type="match status" value="1"/>
</dbReference>
<sequence>MEAPNWAQKFDSFLDQAEDNEDKAEWQSCLKDLQEALNICDTRPIPDKEQRRQQVLMKMGGLYRRFGRYDEAVVYLSGALDADSHVTALKRAAILGELGVLYRHKNDFVRAREVFSEQYLLAKETALVAEAEMCRAVGNEGYATCAVTMKKVGLLAYATIQIEERIARAQALQDRLAAGDMDEKLSRRYEQAARRWETIGLDRLSLCLIAAHNFDEAVKTTKEAMTKQKGMDPTVTALSRSFHGNALWCAGQQQAAQGVWNSTTGVCSPAMGLCKEPSSEHADYLELLADAGIDFDAYDEQGFSALDYAVLSRNQTATAANKDAERMIDILDRSLRKTLAADHERQMPQSTPQDAVQAVEAEVRQRHRQANVRRYYRNLLQEHLRPQLKNSLQYSHDCVRMLRQQYASYLDADIGRRQVFDWLYYVPYDDFRTLGHMPRPAERSVDSYRRLATRMDTSRAVGTSSADEDIFLVFFSYRWIGHNMPDDGANTQYSRMLNAVEALIFQRGLTAEHVGLWLDIACIDQEDVESRERGIDSLPMAVLQCDVMISLEDDEYYNRACREQHINDIMDLDHKEISYVVAGVATAANVSEAGREMILKWMLETQQKLLSPHSPTQQVPVESPTLQGWCAALAADQALLSLSTRCAIGLVLAICFLRTKSRGTLPATPAELSQTWELCYHALVTSEQTSDFLLKPTRSAQGFLATPLCSVNINGRLDFLFRFHIWLPDSQRGVTGWQLHSHQAAARSWVLAGSAVDNSYEVVESAREQATHSEHVPLWASAEQKELTRSYQTHRTSSKAVGTGIYVKASLRSTARYGRDASYVIPAGSYHLTEVPHDGFYATLFSFDAQQGYIADAGILGPVDGKDSVQNRYSGGSKACDLARLVETARGQEPEMLDDIY</sequence>
<protein>
    <submittedName>
        <fullName evidence="2">Uncharacterized protein</fullName>
    </submittedName>
</protein>
<feature type="repeat" description="TPR" evidence="1">
    <location>
        <begin position="53"/>
        <end position="86"/>
    </location>
</feature>
<keyword evidence="1" id="KW-0802">TPR repeat</keyword>
<gene>
    <name evidence="2" type="ORF">ZT3D7_G8634</name>
</gene>
<dbReference type="InterPro" id="IPR036770">
    <property type="entry name" value="Ankyrin_rpt-contain_sf"/>
</dbReference>
<dbReference type="EMBL" id="LT853699">
    <property type="protein sequence ID" value="SMQ53481.1"/>
    <property type="molecule type" value="Genomic_DNA"/>
</dbReference>
<evidence type="ECO:0000313" key="3">
    <source>
        <dbReference type="Proteomes" id="UP000215127"/>
    </source>
</evidence>
<dbReference type="Gene3D" id="1.25.40.20">
    <property type="entry name" value="Ankyrin repeat-containing domain"/>
    <property type="match status" value="1"/>
</dbReference>
<name>A0A1X7S225_ZYMT9</name>
<dbReference type="Proteomes" id="UP000215127">
    <property type="component" value="Chromosome 8"/>
</dbReference>
<organism evidence="2 3">
    <name type="scientific">Zymoseptoria tritici (strain ST99CH_3D7)</name>
    <dbReference type="NCBI Taxonomy" id="1276538"/>
    <lineage>
        <taxon>Eukaryota</taxon>
        <taxon>Fungi</taxon>
        <taxon>Dikarya</taxon>
        <taxon>Ascomycota</taxon>
        <taxon>Pezizomycotina</taxon>
        <taxon>Dothideomycetes</taxon>
        <taxon>Dothideomycetidae</taxon>
        <taxon>Mycosphaerellales</taxon>
        <taxon>Mycosphaerellaceae</taxon>
        <taxon>Zymoseptoria</taxon>
    </lineage>
</organism>
<evidence type="ECO:0000313" key="2">
    <source>
        <dbReference type="EMBL" id="SMQ53481.1"/>
    </source>
</evidence>
<accession>A0A1X7S225</accession>
<dbReference type="AlphaFoldDB" id="A0A1X7S225"/>
<dbReference type="PROSITE" id="PS50005">
    <property type="entry name" value="TPR"/>
    <property type="match status" value="1"/>
</dbReference>
<evidence type="ECO:0000256" key="1">
    <source>
        <dbReference type="PROSITE-ProRule" id="PRU00339"/>
    </source>
</evidence>
<keyword evidence="3" id="KW-1185">Reference proteome</keyword>
<proteinExistence type="predicted"/>
<dbReference type="SUPFAM" id="SSF48452">
    <property type="entry name" value="TPR-like"/>
    <property type="match status" value="1"/>
</dbReference>
<dbReference type="InterPro" id="IPR011990">
    <property type="entry name" value="TPR-like_helical_dom_sf"/>
</dbReference>
<dbReference type="InterPro" id="IPR019734">
    <property type="entry name" value="TPR_rpt"/>
</dbReference>
<reference evidence="2 3" key="1">
    <citation type="submission" date="2016-06" db="EMBL/GenBank/DDBJ databases">
        <authorList>
            <person name="Kjaerup R.B."/>
            <person name="Dalgaard T.S."/>
            <person name="Juul-Madsen H.R."/>
        </authorList>
    </citation>
    <scope>NUCLEOTIDE SEQUENCE [LARGE SCALE GENOMIC DNA]</scope>
</reference>